<evidence type="ECO:0000313" key="4">
    <source>
        <dbReference type="Proteomes" id="UP000794436"/>
    </source>
</evidence>
<gene>
    <name evidence="3" type="ORF">Poli38472_014633</name>
</gene>
<feature type="compositionally biased region" description="Low complexity" evidence="1">
    <location>
        <begin position="133"/>
        <end position="151"/>
    </location>
</feature>
<feature type="signal peptide" evidence="2">
    <location>
        <begin position="1"/>
        <end position="22"/>
    </location>
</feature>
<reference evidence="3" key="1">
    <citation type="submission" date="2019-03" db="EMBL/GenBank/DDBJ databases">
        <title>Long read genome sequence of the mycoparasitic Pythium oligandrum ATCC 38472 isolated from sugarbeet rhizosphere.</title>
        <authorList>
            <person name="Gaulin E."/>
        </authorList>
    </citation>
    <scope>NUCLEOTIDE SEQUENCE</scope>
    <source>
        <strain evidence="3">ATCC 38472_TT</strain>
    </source>
</reference>
<comment type="caution">
    <text evidence="3">The sequence shown here is derived from an EMBL/GenBank/DDBJ whole genome shotgun (WGS) entry which is preliminary data.</text>
</comment>
<evidence type="ECO:0000256" key="2">
    <source>
        <dbReference type="SAM" id="SignalP"/>
    </source>
</evidence>
<evidence type="ECO:0000313" key="3">
    <source>
        <dbReference type="EMBL" id="TMW63928.1"/>
    </source>
</evidence>
<keyword evidence="2" id="KW-0732">Signal</keyword>
<keyword evidence="4" id="KW-1185">Reference proteome</keyword>
<organism evidence="3 4">
    <name type="scientific">Pythium oligandrum</name>
    <name type="common">Mycoparasitic fungus</name>
    <dbReference type="NCBI Taxonomy" id="41045"/>
    <lineage>
        <taxon>Eukaryota</taxon>
        <taxon>Sar</taxon>
        <taxon>Stramenopiles</taxon>
        <taxon>Oomycota</taxon>
        <taxon>Peronosporomycetes</taxon>
        <taxon>Pythiales</taxon>
        <taxon>Pythiaceae</taxon>
        <taxon>Pythium</taxon>
    </lineage>
</organism>
<evidence type="ECO:0000256" key="1">
    <source>
        <dbReference type="SAM" id="MobiDB-lite"/>
    </source>
</evidence>
<dbReference type="EMBL" id="SPLM01000042">
    <property type="protein sequence ID" value="TMW63928.1"/>
    <property type="molecule type" value="Genomic_DNA"/>
</dbReference>
<dbReference type="Proteomes" id="UP000794436">
    <property type="component" value="Unassembled WGS sequence"/>
</dbReference>
<protein>
    <submittedName>
        <fullName evidence="3">Uncharacterized protein</fullName>
    </submittedName>
</protein>
<feature type="region of interest" description="Disordered" evidence="1">
    <location>
        <begin position="129"/>
        <end position="160"/>
    </location>
</feature>
<dbReference type="AlphaFoldDB" id="A0A8K1FMS2"/>
<accession>A0A8K1FMS2</accession>
<sequence>MLRHVFLTLLCLVVVLCPLALGHCASSASSTESDVFPTNDTETPRDWSQLKTLLRVAIAEWAQEPNATRMRRRRLGKTDQATRDVDEDFDEEVVPRSQSVMERIASVIQQNVAIESKIDGESDDILLEDDASRPTAPSSSSTNTTTTTIKTKSSKPRRRQAYRLRIHATGTGLEDFFHSMLTHLAELLAP</sequence>
<name>A0A8K1FMS2_PYTOL</name>
<proteinExistence type="predicted"/>
<feature type="chain" id="PRO_5035461684" evidence="2">
    <location>
        <begin position="23"/>
        <end position="190"/>
    </location>
</feature>